<dbReference type="InterPro" id="IPR029787">
    <property type="entry name" value="Nucleotide_cyclase"/>
</dbReference>
<proteinExistence type="predicted"/>
<evidence type="ECO:0000256" key="4">
    <source>
        <dbReference type="SAM" id="Phobius"/>
    </source>
</evidence>
<dbReference type="NCBIfam" id="TIGR00254">
    <property type="entry name" value="GGDEF"/>
    <property type="match status" value="1"/>
</dbReference>
<dbReference type="GO" id="GO:0043709">
    <property type="term" value="P:cell adhesion involved in single-species biofilm formation"/>
    <property type="evidence" value="ECO:0007669"/>
    <property type="project" value="TreeGrafter"/>
</dbReference>
<evidence type="ECO:0000256" key="3">
    <source>
        <dbReference type="ARBA" id="ARBA00034247"/>
    </source>
</evidence>
<dbReference type="InterPro" id="IPR011622">
    <property type="entry name" value="7TMR_DISM_rcpt_extracell_dom2"/>
</dbReference>
<gene>
    <name evidence="6" type="ORF">E2F46_14400</name>
</gene>
<dbReference type="FunFam" id="3.30.70.270:FF:000001">
    <property type="entry name" value="Diguanylate cyclase domain protein"/>
    <property type="match status" value="1"/>
</dbReference>
<feature type="transmembrane region" description="Helical" evidence="4">
    <location>
        <begin position="312"/>
        <end position="332"/>
    </location>
</feature>
<comment type="cofactor">
    <cofactor evidence="1">
        <name>Mg(2+)</name>
        <dbReference type="ChEBI" id="CHEBI:18420"/>
    </cofactor>
</comment>
<sequence length="716" mass="77797">MAVLLSLFAAVVTGAVPHAGDDLGVAVGGMGAEDGMPAWQERNVVQLPGGHRRETTVWLRFSLPPVATDESRWVLRLPRDPVDGIELRRDGWRSTRYGFYTPQRVEGLLPGGYVFPLPLAWQGETQLVMQVDSSLRGAFTPKLMRESDAMRIEQYGAATAAMVYASLFTLALLALALFSAARDRMFLVFFGFSLLALVTLAGVNGHLYQLPGLRLFAAWGAMGLCALAFLFGAGWLQVLVRYVGLQATHPSARRAIDGYCLVLVGGAALCLLNVELLVPWTQPFASAALAVVGVLGVLMLVDAGLRRVPMAWPLAVLSLATGIGALLMELSARGQVPELLLVRYGYQLGLVVSIAILAVGLIGRISEYRYQRDREQLARADTERRMEREASRSNLAAELQTELRALPVGDVEWTAFRLLLDHLSRLMPLESASAVVRGYHGQDLLLVEPLEAKQPIQQSIEKRLLALKRQCANGLPLQQPVTAEGVRASLGIEALLPLPIRAPAWGGLLLRRKGGDGFTTEELSLAGELARLTLLQIDQAVAAIQLRRSAEVDALTGSFNRRTIDQWMTRAFDDAQRDGQPVSVLFIDLDHFKSVNDRYGHACGDFCLRNVASTLRAALPEGDLFGRYGGEEFIAVLPGRGGAAARVIGEQLRVAVENMQLDWSGQALPLTVSVGVATRRDNEDTPAATLDRADKALYAAKRNGRNCVQVAPAVFS</sequence>
<dbReference type="InterPro" id="IPR050469">
    <property type="entry name" value="Diguanylate_Cyclase"/>
</dbReference>
<keyword evidence="4" id="KW-0472">Membrane</keyword>
<dbReference type="PANTHER" id="PTHR45138">
    <property type="entry name" value="REGULATORY COMPONENTS OF SENSORY TRANSDUCTION SYSTEM"/>
    <property type="match status" value="1"/>
</dbReference>
<feature type="transmembrane region" description="Helical" evidence="4">
    <location>
        <begin position="259"/>
        <end position="278"/>
    </location>
</feature>
<evidence type="ECO:0000256" key="1">
    <source>
        <dbReference type="ARBA" id="ARBA00001946"/>
    </source>
</evidence>
<evidence type="ECO:0000259" key="5">
    <source>
        <dbReference type="PROSITE" id="PS50887"/>
    </source>
</evidence>
<dbReference type="GO" id="GO:1902201">
    <property type="term" value="P:negative regulation of bacterial-type flagellum-dependent cell motility"/>
    <property type="evidence" value="ECO:0007669"/>
    <property type="project" value="TreeGrafter"/>
</dbReference>
<feature type="transmembrane region" description="Helical" evidence="4">
    <location>
        <begin position="344"/>
        <end position="365"/>
    </location>
</feature>
<dbReference type="Gene3D" id="3.30.70.270">
    <property type="match status" value="1"/>
</dbReference>
<keyword evidence="4" id="KW-1133">Transmembrane helix</keyword>
<feature type="transmembrane region" description="Helical" evidence="4">
    <location>
        <begin position="155"/>
        <end position="178"/>
    </location>
</feature>
<dbReference type="Pfam" id="PF00990">
    <property type="entry name" value="GGDEF"/>
    <property type="match status" value="1"/>
</dbReference>
<dbReference type="PANTHER" id="PTHR45138:SF9">
    <property type="entry name" value="DIGUANYLATE CYCLASE DGCM-RELATED"/>
    <property type="match status" value="1"/>
</dbReference>
<dbReference type="CDD" id="cd01949">
    <property type="entry name" value="GGDEF"/>
    <property type="match status" value="1"/>
</dbReference>
<dbReference type="InterPro" id="IPR000160">
    <property type="entry name" value="GGDEF_dom"/>
</dbReference>
<dbReference type="Pfam" id="PF07695">
    <property type="entry name" value="7TMR-DISM_7TM"/>
    <property type="match status" value="1"/>
</dbReference>
<keyword evidence="7" id="KW-1185">Reference proteome</keyword>
<organism evidence="6 7">
    <name type="scientific">Luteimonas aestuarii</name>
    <dbReference type="NCBI Taxonomy" id="453837"/>
    <lineage>
        <taxon>Bacteria</taxon>
        <taxon>Pseudomonadati</taxon>
        <taxon>Pseudomonadota</taxon>
        <taxon>Gammaproteobacteria</taxon>
        <taxon>Lysobacterales</taxon>
        <taxon>Lysobacteraceae</taxon>
        <taxon>Luteimonas</taxon>
    </lineage>
</organism>
<feature type="transmembrane region" description="Helical" evidence="4">
    <location>
        <begin position="215"/>
        <end position="238"/>
    </location>
</feature>
<dbReference type="GO" id="GO:0052621">
    <property type="term" value="F:diguanylate cyclase activity"/>
    <property type="evidence" value="ECO:0007669"/>
    <property type="project" value="UniProtKB-EC"/>
</dbReference>
<protein>
    <recommendedName>
        <fullName evidence="2">diguanylate cyclase</fullName>
        <ecNumber evidence="2">2.7.7.65</ecNumber>
    </recommendedName>
</protein>
<comment type="catalytic activity">
    <reaction evidence="3">
        <text>2 GTP = 3',3'-c-di-GMP + 2 diphosphate</text>
        <dbReference type="Rhea" id="RHEA:24898"/>
        <dbReference type="ChEBI" id="CHEBI:33019"/>
        <dbReference type="ChEBI" id="CHEBI:37565"/>
        <dbReference type="ChEBI" id="CHEBI:58805"/>
        <dbReference type="EC" id="2.7.7.65"/>
    </reaction>
</comment>
<dbReference type="OrthoDB" id="9803824at2"/>
<comment type="caution">
    <text evidence="6">The sequence shown here is derived from an EMBL/GenBank/DDBJ whole genome shotgun (WGS) entry which is preliminary data.</text>
</comment>
<dbReference type="SMART" id="SM00267">
    <property type="entry name" value="GGDEF"/>
    <property type="match status" value="1"/>
</dbReference>
<dbReference type="GO" id="GO:0005886">
    <property type="term" value="C:plasma membrane"/>
    <property type="evidence" value="ECO:0007669"/>
    <property type="project" value="TreeGrafter"/>
</dbReference>
<feature type="transmembrane region" description="Helical" evidence="4">
    <location>
        <begin position="185"/>
        <end position="203"/>
    </location>
</feature>
<feature type="domain" description="GGDEF" evidence="5">
    <location>
        <begin position="580"/>
        <end position="713"/>
    </location>
</feature>
<dbReference type="Proteomes" id="UP000294796">
    <property type="component" value="Unassembled WGS sequence"/>
</dbReference>
<dbReference type="SUPFAM" id="SSF55073">
    <property type="entry name" value="Nucleotide cyclase"/>
    <property type="match status" value="1"/>
</dbReference>
<feature type="transmembrane region" description="Helical" evidence="4">
    <location>
        <begin position="284"/>
        <end position="305"/>
    </location>
</feature>
<dbReference type="InterPro" id="IPR011623">
    <property type="entry name" value="7TMR_DISM_rcpt_extracell_dom1"/>
</dbReference>
<dbReference type="RefSeq" id="WP_133323283.1">
    <property type="nucleotide sequence ID" value="NZ_SMTF01000015.1"/>
</dbReference>
<evidence type="ECO:0000256" key="2">
    <source>
        <dbReference type="ARBA" id="ARBA00012528"/>
    </source>
</evidence>
<keyword evidence="4" id="KW-0812">Transmembrane</keyword>
<evidence type="ECO:0000313" key="7">
    <source>
        <dbReference type="Proteomes" id="UP000294796"/>
    </source>
</evidence>
<dbReference type="PROSITE" id="PS50887">
    <property type="entry name" value="GGDEF"/>
    <property type="match status" value="1"/>
</dbReference>
<evidence type="ECO:0000313" key="6">
    <source>
        <dbReference type="EMBL" id="TDK21728.1"/>
    </source>
</evidence>
<accession>A0A4R5TR15</accession>
<dbReference type="InterPro" id="IPR043128">
    <property type="entry name" value="Rev_trsase/Diguanyl_cyclase"/>
</dbReference>
<reference evidence="6 7" key="1">
    <citation type="submission" date="2019-03" db="EMBL/GenBank/DDBJ databases">
        <title>Luteimonas zhaokaii sp.nov., isolated from the rectal contents of Plateau pika in Yushu, Qinghai Province, China.</title>
        <authorList>
            <person name="Zhang G."/>
        </authorList>
    </citation>
    <scope>NUCLEOTIDE SEQUENCE [LARGE SCALE GENOMIC DNA]</scope>
    <source>
        <strain evidence="6 7">B9</strain>
    </source>
</reference>
<dbReference type="EMBL" id="SMTF01000015">
    <property type="protein sequence ID" value="TDK21728.1"/>
    <property type="molecule type" value="Genomic_DNA"/>
</dbReference>
<dbReference type="AlphaFoldDB" id="A0A4R5TR15"/>
<dbReference type="Pfam" id="PF07696">
    <property type="entry name" value="7TMR-DISMED2"/>
    <property type="match status" value="1"/>
</dbReference>
<dbReference type="EC" id="2.7.7.65" evidence="2"/>
<name>A0A4R5TR15_9GAMM</name>